<dbReference type="EMBL" id="JACHFR010000001">
    <property type="protein sequence ID" value="MBB5218422.1"/>
    <property type="molecule type" value="Genomic_DNA"/>
</dbReference>
<keyword evidence="5 6" id="KW-0472">Membrane</keyword>
<feature type="transmembrane region" description="Helical" evidence="6">
    <location>
        <begin position="36"/>
        <end position="59"/>
    </location>
</feature>
<feature type="transmembrane region" description="Helical" evidence="6">
    <location>
        <begin position="108"/>
        <end position="129"/>
    </location>
</feature>
<dbReference type="GO" id="GO:0000271">
    <property type="term" value="P:polysaccharide biosynthetic process"/>
    <property type="evidence" value="ECO:0007669"/>
    <property type="project" value="InterPro"/>
</dbReference>
<evidence type="ECO:0000256" key="1">
    <source>
        <dbReference type="ARBA" id="ARBA00004141"/>
    </source>
</evidence>
<dbReference type="Proteomes" id="UP000593591">
    <property type="component" value="Chromosome"/>
</dbReference>
<keyword evidence="4 6" id="KW-1133">Transmembrane helix</keyword>
<dbReference type="GO" id="GO:0005886">
    <property type="term" value="C:plasma membrane"/>
    <property type="evidence" value="ECO:0007669"/>
    <property type="project" value="TreeGrafter"/>
</dbReference>
<dbReference type="PANTHER" id="PTHR38459:SF1">
    <property type="entry name" value="PROPHAGE BACTOPRENOL-LINKED GLUCOSE TRANSLOCASE HOMOLOG"/>
    <property type="match status" value="1"/>
</dbReference>
<evidence type="ECO:0000256" key="4">
    <source>
        <dbReference type="ARBA" id="ARBA00022989"/>
    </source>
</evidence>
<feature type="domain" description="GtrA/DPMS transmembrane" evidence="7">
    <location>
        <begin position="10"/>
        <end position="130"/>
    </location>
</feature>
<proteinExistence type="inferred from homology"/>
<sequence>MKLIDAKLIKFLAVGILNTIVGAGIMFLLYNCFECSYWLASSCNYIFGGVLSFILNKYFTFNNKQKSIKQIIEFILTIIICYLIAYIAAKNIIHYFLRNKSIMLRDNIAMITGMCLYTGLNYIAQRFLIFRNKKNEQ</sequence>
<dbReference type="Proteomes" id="UP000578697">
    <property type="component" value="Unassembled WGS sequence"/>
</dbReference>
<dbReference type="RefSeq" id="WP_184651841.1">
    <property type="nucleotide sequence ID" value="NZ_JACHFR010000001.1"/>
</dbReference>
<dbReference type="InterPro" id="IPR007267">
    <property type="entry name" value="GtrA_DPMS_TM"/>
</dbReference>
<comment type="subcellular location">
    <subcellularLocation>
        <location evidence="1">Membrane</location>
        <topology evidence="1">Multi-pass membrane protein</topology>
    </subcellularLocation>
</comment>
<dbReference type="Pfam" id="PF04138">
    <property type="entry name" value="GtrA_DPMS_TM"/>
    <property type="match status" value="1"/>
</dbReference>
<accession>A0A840SG63</accession>
<dbReference type="AlphaFoldDB" id="A0A840SG63"/>
<protein>
    <submittedName>
        <fullName evidence="9">GtrA family protein</fullName>
    </submittedName>
    <submittedName>
        <fullName evidence="8">Putative flippase GtrA</fullName>
    </submittedName>
</protein>
<dbReference type="InterPro" id="IPR051401">
    <property type="entry name" value="GtrA_CellWall_Glycosyl"/>
</dbReference>
<keyword evidence="3 6" id="KW-0812">Transmembrane</keyword>
<feature type="transmembrane region" description="Helical" evidence="6">
    <location>
        <begin position="12"/>
        <end position="30"/>
    </location>
</feature>
<dbReference type="PANTHER" id="PTHR38459">
    <property type="entry name" value="PROPHAGE BACTOPRENOL-LINKED GLUCOSE TRANSLOCASE HOMOLOG"/>
    <property type="match status" value="1"/>
</dbReference>
<evidence type="ECO:0000256" key="5">
    <source>
        <dbReference type="ARBA" id="ARBA00023136"/>
    </source>
</evidence>
<dbReference type="EMBL" id="CP031517">
    <property type="protein sequence ID" value="QOS39886.1"/>
    <property type="molecule type" value="Genomic_DNA"/>
</dbReference>
<evidence type="ECO:0000313" key="9">
    <source>
        <dbReference type="EMBL" id="QOS39886.1"/>
    </source>
</evidence>
<reference evidence="9 11" key="1">
    <citation type="submission" date="2018-08" db="EMBL/GenBank/DDBJ databases">
        <title>The first complete genome of Treponema rectale (CHPAT), a commensal spirochete of the bovine rectum.</title>
        <authorList>
            <person name="Staton G.J."/>
            <person name="Clegg S.R."/>
            <person name="Carter S.D."/>
            <person name="Radford A.D."/>
            <person name="Darby A."/>
            <person name="Hall N."/>
            <person name="Birtles R.J."/>
            <person name="Evans N.J."/>
        </authorList>
    </citation>
    <scope>NUCLEOTIDE SEQUENCE [LARGE SCALE GENOMIC DNA]</scope>
    <source>
        <strain evidence="9 11">CHPA</strain>
    </source>
</reference>
<reference evidence="8 10" key="2">
    <citation type="submission" date="2020-08" db="EMBL/GenBank/DDBJ databases">
        <title>Genomic Encyclopedia of Type Strains, Phase IV (KMG-IV): sequencing the most valuable type-strain genomes for metagenomic binning, comparative biology and taxonomic classification.</title>
        <authorList>
            <person name="Goeker M."/>
        </authorList>
    </citation>
    <scope>NUCLEOTIDE SEQUENCE [LARGE SCALE GENOMIC DNA]</scope>
    <source>
        <strain evidence="8 10">DSM 103679</strain>
    </source>
</reference>
<name>A0A840SG63_9SPIR</name>
<gene>
    <name evidence="9" type="ORF">DYE49_05225</name>
    <name evidence="8" type="ORF">HNP77_000766</name>
</gene>
<keyword evidence="10" id="KW-1185">Reference proteome</keyword>
<evidence type="ECO:0000259" key="7">
    <source>
        <dbReference type="Pfam" id="PF04138"/>
    </source>
</evidence>
<evidence type="ECO:0000313" key="11">
    <source>
        <dbReference type="Proteomes" id="UP000593591"/>
    </source>
</evidence>
<evidence type="ECO:0000256" key="6">
    <source>
        <dbReference type="SAM" id="Phobius"/>
    </source>
</evidence>
<evidence type="ECO:0000256" key="3">
    <source>
        <dbReference type="ARBA" id="ARBA00022692"/>
    </source>
</evidence>
<evidence type="ECO:0000256" key="2">
    <source>
        <dbReference type="ARBA" id="ARBA00009399"/>
    </source>
</evidence>
<feature type="transmembrane region" description="Helical" evidence="6">
    <location>
        <begin position="71"/>
        <end position="88"/>
    </location>
</feature>
<comment type="similarity">
    <text evidence="2">Belongs to the GtrA family.</text>
</comment>
<dbReference type="KEGG" id="trc:DYE49_05225"/>
<organism evidence="8 10">
    <name type="scientific">Treponema rectale</name>
    <dbReference type="NCBI Taxonomy" id="744512"/>
    <lineage>
        <taxon>Bacteria</taxon>
        <taxon>Pseudomonadati</taxon>
        <taxon>Spirochaetota</taxon>
        <taxon>Spirochaetia</taxon>
        <taxon>Spirochaetales</taxon>
        <taxon>Treponemataceae</taxon>
        <taxon>Treponema</taxon>
    </lineage>
</organism>
<evidence type="ECO:0000313" key="10">
    <source>
        <dbReference type="Proteomes" id="UP000578697"/>
    </source>
</evidence>
<evidence type="ECO:0000313" key="8">
    <source>
        <dbReference type="EMBL" id="MBB5218422.1"/>
    </source>
</evidence>